<proteinExistence type="predicted"/>
<reference evidence="1" key="1">
    <citation type="submission" date="2023-07" db="EMBL/GenBank/DDBJ databases">
        <title>Black Yeasts Isolated from many extreme environments.</title>
        <authorList>
            <person name="Coleine C."/>
            <person name="Stajich J.E."/>
            <person name="Selbmann L."/>
        </authorList>
    </citation>
    <scope>NUCLEOTIDE SEQUENCE</scope>
    <source>
        <strain evidence="1">CCFEE 5485</strain>
    </source>
</reference>
<protein>
    <submittedName>
        <fullName evidence="1">Uncharacterized protein</fullName>
    </submittedName>
</protein>
<dbReference type="AlphaFoldDB" id="A0AAE0WI99"/>
<gene>
    <name evidence="1" type="ORF">LTR78_010320</name>
</gene>
<dbReference type="Proteomes" id="UP001274830">
    <property type="component" value="Unassembled WGS sequence"/>
</dbReference>
<evidence type="ECO:0000313" key="1">
    <source>
        <dbReference type="EMBL" id="KAK3669803.1"/>
    </source>
</evidence>
<evidence type="ECO:0000313" key="2">
    <source>
        <dbReference type="Proteomes" id="UP001274830"/>
    </source>
</evidence>
<sequence length="260" mass="28842">MSSDQAYDLLTGSIPPHLMIEDDYDTRVAAMDLVAELGCLPLAITQAAANMRAQQMAIHAYAKMYRSRQARLSLLQTPVARWSGSNGVQSILTTWEMSFEDIRQQNVRAADCLSYMAFFDCRSIPKSAVKLLPGLYGSDDIQYHGILAPLLLHSLVEETYTSQEDSHFEMHPVIHERISQRLSAEDFLHYSAPVVELLGRLFSCGHGLRETIGWGLAHKLLPHATHCLDVTSYIATKLAGTATLMQANFLGMGEQDALTT</sequence>
<dbReference type="EMBL" id="JAUTXT010000071">
    <property type="protein sequence ID" value="KAK3669803.1"/>
    <property type="molecule type" value="Genomic_DNA"/>
</dbReference>
<keyword evidence="2" id="KW-1185">Reference proteome</keyword>
<comment type="caution">
    <text evidence="1">The sequence shown here is derived from an EMBL/GenBank/DDBJ whole genome shotgun (WGS) entry which is preliminary data.</text>
</comment>
<accession>A0AAE0WI99</accession>
<name>A0AAE0WI99_9PEZI</name>
<organism evidence="1 2">
    <name type="scientific">Recurvomyces mirabilis</name>
    <dbReference type="NCBI Taxonomy" id="574656"/>
    <lineage>
        <taxon>Eukaryota</taxon>
        <taxon>Fungi</taxon>
        <taxon>Dikarya</taxon>
        <taxon>Ascomycota</taxon>
        <taxon>Pezizomycotina</taxon>
        <taxon>Dothideomycetes</taxon>
        <taxon>Dothideomycetidae</taxon>
        <taxon>Mycosphaerellales</taxon>
        <taxon>Teratosphaeriaceae</taxon>
        <taxon>Recurvomyces</taxon>
    </lineage>
</organism>